<evidence type="ECO:0000256" key="4">
    <source>
        <dbReference type="ARBA" id="ARBA00022670"/>
    </source>
</evidence>
<evidence type="ECO:0000256" key="2">
    <source>
        <dbReference type="ARBA" id="ARBA00009085"/>
    </source>
</evidence>
<dbReference type="PROSITE" id="PS50235">
    <property type="entry name" value="USP_3"/>
    <property type="match status" value="1"/>
</dbReference>
<evidence type="ECO:0000256" key="13">
    <source>
        <dbReference type="SAM" id="Phobius"/>
    </source>
</evidence>
<dbReference type="GO" id="GO:0005829">
    <property type="term" value="C:cytosol"/>
    <property type="evidence" value="ECO:0007669"/>
    <property type="project" value="TreeGrafter"/>
</dbReference>
<evidence type="ECO:0000313" key="16">
    <source>
        <dbReference type="EMBL" id="KAK9743404.1"/>
    </source>
</evidence>
<gene>
    <name evidence="16" type="ORF">RND81_03G236700</name>
</gene>
<feature type="domain" description="USP" evidence="14">
    <location>
        <begin position="572"/>
        <end position="877"/>
    </location>
</feature>
<feature type="region of interest" description="Disordered" evidence="12">
    <location>
        <begin position="403"/>
        <end position="443"/>
    </location>
</feature>
<feature type="compositionally biased region" description="Basic residues" evidence="12">
    <location>
        <begin position="1065"/>
        <end position="1076"/>
    </location>
</feature>
<feature type="transmembrane region" description="Helical" evidence="13">
    <location>
        <begin position="7"/>
        <end position="27"/>
    </location>
</feature>
<feature type="compositionally biased region" description="Low complexity" evidence="12">
    <location>
        <begin position="982"/>
        <end position="993"/>
    </location>
</feature>
<keyword evidence="8" id="KW-0378">Hydrolase</keyword>
<dbReference type="PANTHER" id="PTHR24006:SF874">
    <property type="entry name" value="UBIQUITIN CARBOXYL-TERMINAL HYDROLASE 16"/>
    <property type="match status" value="1"/>
</dbReference>
<evidence type="ECO:0000259" key="15">
    <source>
        <dbReference type="PROSITE" id="PS50865"/>
    </source>
</evidence>
<evidence type="ECO:0000313" key="17">
    <source>
        <dbReference type="Proteomes" id="UP001443914"/>
    </source>
</evidence>
<feature type="compositionally biased region" description="Polar residues" evidence="12">
    <location>
        <begin position="948"/>
        <end position="962"/>
    </location>
</feature>
<dbReference type="InterPro" id="IPR018200">
    <property type="entry name" value="USP_CS"/>
</dbReference>
<dbReference type="GO" id="GO:0006508">
    <property type="term" value="P:proteolysis"/>
    <property type="evidence" value="ECO:0007669"/>
    <property type="project" value="UniProtKB-KW"/>
</dbReference>
<evidence type="ECO:0000256" key="3">
    <source>
        <dbReference type="ARBA" id="ARBA00012759"/>
    </source>
</evidence>
<dbReference type="InterPro" id="IPR050164">
    <property type="entry name" value="Peptidase_C19"/>
</dbReference>
<dbReference type="Pfam" id="PF00443">
    <property type="entry name" value="UCH"/>
    <property type="match status" value="1"/>
</dbReference>
<dbReference type="InterPro" id="IPR038765">
    <property type="entry name" value="Papain-like_cys_pep_sf"/>
</dbReference>
<keyword evidence="6 11" id="KW-0863">Zinc-finger</keyword>
<keyword evidence="13" id="KW-0472">Membrane</keyword>
<dbReference type="GO" id="GO:0008270">
    <property type="term" value="F:zinc ion binding"/>
    <property type="evidence" value="ECO:0007669"/>
    <property type="project" value="UniProtKB-KW"/>
</dbReference>
<evidence type="ECO:0000256" key="11">
    <source>
        <dbReference type="PROSITE-ProRule" id="PRU00134"/>
    </source>
</evidence>
<keyword evidence="9" id="KW-0788">Thiol protease</keyword>
<feature type="region of interest" description="Disordered" evidence="12">
    <location>
        <begin position="978"/>
        <end position="1002"/>
    </location>
</feature>
<dbReference type="AlphaFoldDB" id="A0AAW1MAC9"/>
<reference evidence="16" key="1">
    <citation type="submission" date="2024-03" db="EMBL/GenBank/DDBJ databases">
        <title>WGS assembly of Saponaria officinalis var. Norfolk2.</title>
        <authorList>
            <person name="Jenkins J."/>
            <person name="Shu S."/>
            <person name="Grimwood J."/>
            <person name="Barry K."/>
            <person name="Goodstein D."/>
            <person name="Schmutz J."/>
            <person name="Leebens-Mack J."/>
            <person name="Osbourn A."/>
        </authorList>
    </citation>
    <scope>NUCLEOTIDE SEQUENCE [LARGE SCALE GENOMIC DNA]</scope>
    <source>
        <strain evidence="16">JIC</strain>
    </source>
</reference>
<dbReference type="EMBL" id="JBDFQZ010000003">
    <property type="protein sequence ID" value="KAK9743404.1"/>
    <property type="molecule type" value="Genomic_DNA"/>
</dbReference>
<keyword evidence="4" id="KW-0645">Protease</keyword>
<keyword evidence="13" id="KW-1133">Transmembrane helix</keyword>
<dbReference type="Gene3D" id="6.10.140.2220">
    <property type="match status" value="1"/>
</dbReference>
<keyword evidence="5" id="KW-0479">Metal-binding</keyword>
<comment type="similarity">
    <text evidence="2">Belongs to the peptidase C19 family.</text>
</comment>
<dbReference type="Proteomes" id="UP001443914">
    <property type="component" value="Unassembled WGS sequence"/>
</dbReference>
<dbReference type="GO" id="GO:0005634">
    <property type="term" value="C:nucleus"/>
    <property type="evidence" value="ECO:0007669"/>
    <property type="project" value="TreeGrafter"/>
</dbReference>
<organism evidence="16 17">
    <name type="scientific">Saponaria officinalis</name>
    <name type="common">Common soapwort</name>
    <name type="synonym">Lychnis saponaria</name>
    <dbReference type="NCBI Taxonomy" id="3572"/>
    <lineage>
        <taxon>Eukaryota</taxon>
        <taxon>Viridiplantae</taxon>
        <taxon>Streptophyta</taxon>
        <taxon>Embryophyta</taxon>
        <taxon>Tracheophyta</taxon>
        <taxon>Spermatophyta</taxon>
        <taxon>Magnoliopsida</taxon>
        <taxon>eudicotyledons</taxon>
        <taxon>Gunneridae</taxon>
        <taxon>Pentapetalae</taxon>
        <taxon>Caryophyllales</taxon>
        <taxon>Caryophyllaceae</taxon>
        <taxon>Caryophylleae</taxon>
        <taxon>Saponaria</taxon>
    </lineage>
</organism>
<evidence type="ECO:0000256" key="10">
    <source>
        <dbReference type="ARBA" id="ARBA00022833"/>
    </source>
</evidence>
<dbReference type="SUPFAM" id="SSF54001">
    <property type="entry name" value="Cysteine proteinases"/>
    <property type="match status" value="1"/>
</dbReference>
<comment type="catalytic activity">
    <reaction evidence="1">
        <text>Thiol-dependent hydrolysis of ester, thioester, amide, peptide and isopeptide bonds formed by the C-terminal Gly of ubiquitin (a 76-residue protein attached to proteins as an intracellular targeting signal).</text>
        <dbReference type="EC" id="3.4.19.12"/>
    </reaction>
</comment>
<keyword evidence="7" id="KW-0833">Ubl conjugation pathway</keyword>
<evidence type="ECO:0000256" key="1">
    <source>
        <dbReference type="ARBA" id="ARBA00000707"/>
    </source>
</evidence>
<feature type="compositionally biased region" description="Polar residues" evidence="12">
    <location>
        <begin position="479"/>
        <end position="488"/>
    </location>
</feature>
<dbReference type="SUPFAM" id="SSF144232">
    <property type="entry name" value="HIT/MYND zinc finger-like"/>
    <property type="match status" value="1"/>
</dbReference>
<feature type="region of interest" description="Disordered" evidence="12">
    <location>
        <begin position="1052"/>
        <end position="1076"/>
    </location>
</feature>
<comment type="caution">
    <text evidence="16">The sequence shown here is derived from an EMBL/GenBank/DDBJ whole genome shotgun (WGS) entry which is preliminary data.</text>
</comment>
<feature type="compositionally biased region" description="Low complexity" evidence="12">
    <location>
        <begin position="363"/>
        <end position="372"/>
    </location>
</feature>
<dbReference type="GO" id="GO:0004843">
    <property type="term" value="F:cysteine-type deubiquitinase activity"/>
    <property type="evidence" value="ECO:0007669"/>
    <property type="project" value="UniProtKB-EC"/>
</dbReference>
<proteinExistence type="inferred from homology"/>
<keyword evidence="13" id="KW-0812">Transmembrane</keyword>
<feature type="region of interest" description="Disordered" evidence="12">
    <location>
        <begin position="458"/>
        <end position="488"/>
    </location>
</feature>
<evidence type="ECO:0000256" key="12">
    <source>
        <dbReference type="SAM" id="MobiDB-lite"/>
    </source>
</evidence>
<dbReference type="PROSITE" id="PS00972">
    <property type="entry name" value="USP_1"/>
    <property type="match status" value="1"/>
</dbReference>
<dbReference type="Pfam" id="PF01753">
    <property type="entry name" value="zf-MYND"/>
    <property type="match status" value="1"/>
</dbReference>
<dbReference type="GO" id="GO:0016579">
    <property type="term" value="P:protein deubiquitination"/>
    <property type="evidence" value="ECO:0007669"/>
    <property type="project" value="InterPro"/>
</dbReference>
<dbReference type="PROSITE" id="PS01360">
    <property type="entry name" value="ZF_MYND_1"/>
    <property type="match status" value="1"/>
</dbReference>
<feature type="region of interest" description="Disordered" evidence="12">
    <location>
        <begin position="936"/>
        <end position="962"/>
    </location>
</feature>
<evidence type="ECO:0000256" key="8">
    <source>
        <dbReference type="ARBA" id="ARBA00022801"/>
    </source>
</evidence>
<evidence type="ECO:0000259" key="14">
    <source>
        <dbReference type="PROSITE" id="PS50235"/>
    </source>
</evidence>
<evidence type="ECO:0000256" key="6">
    <source>
        <dbReference type="ARBA" id="ARBA00022771"/>
    </source>
</evidence>
<dbReference type="FunFam" id="3.90.70.10:FF:000026">
    <property type="entry name" value="Ubiquitin carboxyl-terminal hydrolase 15"/>
    <property type="match status" value="1"/>
</dbReference>
<sequence length="1076" mass="119057">MLVPGDLGFRIVAVVIFVVFPVIGVVLRRKWRLEVARREEINRLIVLAAEETARAELETSVGYYVAPPVVVAAAPSLRVCAVCYTPTSNRCARCKSVHYCSGKCQIIHWRQGHKDVCHPSLASSEINDEASSFEGNTLKPPYSDDYITQTENDGLPCYDQGETPMEGRGFSSPAFSSSYVSVEDEDSANDSYLHVEESGLKSMRHDSRVSLETPASFSRHDTCINESISDDDCLQILNSESCVSPSTIDNFQTASDYRQMEQIKPIKHVEEKSYMRVDFDGGDSASGGIKDDTLSGKTSSSSLRVSHSVKNFVKPLVSTPGFWDGTLDTRRTKEYLPDDKAKNNSVRASIEMVPDLKSNVQLSSELSSGPSSDTHSQVLEKVDNNPNTARTAKVDVKPISANKESLAAMRRQRSTFLSSKSPDTKVLGVDESRNNSGVVSDSSKDVELPSCLYKANKLERNSQDRQQSLASQKAVVSPGPTNEFSSSGLHGEPVLAAKSVKPGGKAAISLQARLTPSPVSRKSSVLKAVEQLRAPRSLKLGDRAVRTGEQAVFAYESFVKLYHWNKVEFRPSGLINCGNSCYANVILQCLAFTPPLTAYLLQGLHCKACVKKEWCFTCEFERLVLKAKEVGHPLSPISILSQIRKIGSHLTNGREEDAHEFLRYAIETMQSTCLQEAGEKHSTSLAEETTLLGLAFGGYLRSKIKCTRCRGKSERQERMMDLTVEIDGEIRTLEDALRQFTRTEILDGENKYYCARCKSYEKAKKKLNIIEAPNILTIALKRFQAGKFGKLNKSIQFPEILNLAPYMRGGSDRAPIYRLYGVVVHLDTMNASFTGHYVCYVRNAQNKWFKIEDSTVKPAELDQVLNMGAYMLFYSRCSPRAPRSIRSTIVSRDLSSMINNPAVDISRVNHTINTPVQRDVPAHAIHIPNDYELDSSSDNFSEFSNSDGVSTSTDSTQESNSAADDISEFIFGQNAFYRPSDSDTSSSSSSSSSPQYMKRSPLSYSERYDSALPETCRLDKSGGVNFLHSNSNSQIRNLVNISGNEADARRLGLSNPLDNGSKSSVHLRRTSRKKAD</sequence>
<dbReference type="FunFam" id="6.10.140.2220:FF:000006">
    <property type="entry name" value="Ubiquitin carboxyl-terminal hydrolase 15"/>
    <property type="match status" value="1"/>
</dbReference>
<dbReference type="PANTHER" id="PTHR24006">
    <property type="entry name" value="UBIQUITIN CARBOXYL-TERMINAL HYDROLASE"/>
    <property type="match status" value="1"/>
</dbReference>
<keyword evidence="10" id="KW-0862">Zinc</keyword>
<name>A0AAW1MAC9_SAPOF</name>
<dbReference type="InterPro" id="IPR001394">
    <property type="entry name" value="Peptidase_C19_UCH"/>
</dbReference>
<evidence type="ECO:0000256" key="9">
    <source>
        <dbReference type="ARBA" id="ARBA00022807"/>
    </source>
</evidence>
<feature type="compositionally biased region" description="Low complexity" evidence="12">
    <location>
        <begin position="936"/>
        <end position="947"/>
    </location>
</feature>
<accession>A0AAW1MAC9</accession>
<dbReference type="InterPro" id="IPR028889">
    <property type="entry name" value="USP"/>
</dbReference>
<dbReference type="PROSITE" id="PS50865">
    <property type="entry name" value="ZF_MYND_2"/>
    <property type="match status" value="1"/>
</dbReference>
<feature type="region of interest" description="Disordered" evidence="12">
    <location>
        <begin position="361"/>
        <end position="390"/>
    </location>
</feature>
<dbReference type="Gene3D" id="3.90.70.10">
    <property type="entry name" value="Cysteine proteinases"/>
    <property type="match status" value="1"/>
</dbReference>
<evidence type="ECO:0000256" key="5">
    <source>
        <dbReference type="ARBA" id="ARBA00022723"/>
    </source>
</evidence>
<evidence type="ECO:0000256" key="7">
    <source>
        <dbReference type="ARBA" id="ARBA00022786"/>
    </source>
</evidence>
<protein>
    <recommendedName>
        <fullName evidence="3">ubiquitinyl hydrolase 1</fullName>
        <ecNumber evidence="3">3.4.19.12</ecNumber>
    </recommendedName>
</protein>
<keyword evidence="17" id="KW-1185">Reference proteome</keyword>
<dbReference type="InterPro" id="IPR002893">
    <property type="entry name" value="Znf_MYND"/>
</dbReference>
<feature type="domain" description="MYND-type" evidence="15">
    <location>
        <begin position="80"/>
        <end position="117"/>
    </location>
</feature>
<dbReference type="EC" id="3.4.19.12" evidence="3"/>